<sequence length="112" mass="12434">MVSSLIVGMWYFVAIGTERPAASWMAAACWWRCGASWGCAPRAACCPPPSPPPLPPLLLASTTYLLNYRQRIQARDTSLLPYTYPQNYPFTFTCLCSNRLVNTSLMPVLPAM</sequence>
<accession>A0ABQ7QE82</accession>
<evidence type="ECO:0000256" key="1">
    <source>
        <dbReference type="SAM" id="SignalP"/>
    </source>
</evidence>
<protein>
    <recommendedName>
        <fullName evidence="4">Secreted protein</fullName>
    </recommendedName>
</protein>
<organism evidence="2 3">
    <name type="scientific">Plutella xylostella</name>
    <name type="common">Diamondback moth</name>
    <name type="synonym">Plutella maculipennis</name>
    <dbReference type="NCBI Taxonomy" id="51655"/>
    <lineage>
        <taxon>Eukaryota</taxon>
        <taxon>Metazoa</taxon>
        <taxon>Ecdysozoa</taxon>
        <taxon>Arthropoda</taxon>
        <taxon>Hexapoda</taxon>
        <taxon>Insecta</taxon>
        <taxon>Pterygota</taxon>
        <taxon>Neoptera</taxon>
        <taxon>Endopterygota</taxon>
        <taxon>Lepidoptera</taxon>
        <taxon>Glossata</taxon>
        <taxon>Ditrysia</taxon>
        <taxon>Yponomeutoidea</taxon>
        <taxon>Plutellidae</taxon>
        <taxon>Plutella</taxon>
    </lineage>
</organism>
<evidence type="ECO:0000313" key="3">
    <source>
        <dbReference type="Proteomes" id="UP000823941"/>
    </source>
</evidence>
<feature type="chain" id="PRO_5046576911" description="Secreted protein" evidence="1">
    <location>
        <begin position="17"/>
        <end position="112"/>
    </location>
</feature>
<keyword evidence="1" id="KW-0732">Signal</keyword>
<gene>
    <name evidence="2" type="ORF">JYU34_011856</name>
</gene>
<keyword evidence="3" id="KW-1185">Reference proteome</keyword>
<dbReference type="EMBL" id="JAHIBW010000016">
    <property type="protein sequence ID" value="KAG7303365.1"/>
    <property type="molecule type" value="Genomic_DNA"/>
</dbReference>
<comment type="caution">
    <text evidence="2">The sequence shown here is derived from an EMBL/GenBank/DDBJ whole genome shotgun (WGS) entry which is preliminary data.</text>
</comment>
<proteinExistence type="predicted"/>
<reference evidence="2 3" key="1">
    <citation type="submission" date="2021-06" db="EMBL/GenBank/DDBJ databases">
        <title>A haploid diamondback moth (Plutella xylostella L.) genome assembly resolves 31 chromosomes and identifies a diamide resistance mutation.</title>
        <authorList>
            <person name="Ward C.M."/>
            <person name="Perry K.D."/>
            <person name="Baker G."/>
            <person name="Powis K."/>
            <person name="Heckel D.G."/>
            <person name="Baxter S.W."/>
        </authorList>
    </citation>
    <scope>NUCLEOTIDE SEQUENCE [LARGE SCALE GENOMIC DNA]</scope>
    <source>
        <strain evidence="2 3">LV</strain>
        <tissue evidence="2">Single pupa</tissue>
    </source>
</reference>
<name>A0ABQ7QE82_PLUXY</name>
<evidence type="ECO:0008006" key="4">
    <source>
        <dbReference type="Google" id="ProtNLM"/>
    </source>
</evidence>
<evidence type="ECO:0000313" key="2">
    <source>
        <dbReference type="EMBL" id="KAG7303365.1"/>
    </source>
</evidence>
<feature type="signal peptide" evidence="1">
    <location>
        <begin position="1"/>
        <end position="16"/>
    </location>
</feature>
<dbReference type="Proteomes" id="UP000823941">
    <property type="component" value="Chromosome 16"/>
</dbReference>